<gene>
    <name evidence="1" type="ORF">CPRO_11350</name>
    <name evidence="2" type="ORF">SAMN02745151_02720</name>
</gene>
<sequence length="148" mass="17022">MTDISELVEGLKNSDDKKAYQCLKQLESESALSANVYPFFPIFVEMLSNVNSYIRTRALILIAANAKWDIDYKIDEIIESYLKHITDDKPITARHCIKALPSIAKYKPDLKLDIENALYKADPTKFNESMRPLVEKDIQKALKDIRKL</sequence>
<evidence type="ECO:0008006" key="5">
    <source>
        <dbReference type="Google" id="ProtNLM"/>
    </source>
</evidence>
<protein>
    <recommendedName>
        <fullName evidence="5">SufBD protein</fullName>
    </recommendedName>
</protein>
<keyword evidence="3" id="KW-1185">Reference proteome</keyword>
<dbReference type="OrthoDB" id="1951221at2"/>
<reference evidence="1 3" key="1">
    <citation type="journal article" date="2016" name="Genome Announc.">
        <title>Complete Genome Sequence of the Amino Acid-Fermenting Clostridium propionicum X2 (DSM 1682).</title>
        <authorList>
            <person name="Poehlein A."/>
            <person name="Schlien K."/>
            <person name="Chowdhury N.P."/>
            <person name="Gottschalk G."/>
            <person name="Buckel W."/>
            <person name="Daniel R."/>
        </authorList>
    </citation>
    <scope>NUCLEOTIDE SEQUENCE [LARGE SCALE GENOMIC DNA]</scope>
    <source>
        <strain evidence="1 3">X2</strain>
    </source>
</reference>
<proteinExistence type="predicted"/>
<dbReference type="InterPro" id="IPR016024">
    <property type="entry name" value="ARM-type_fold"/>
</dbReference>
<reference evidence="2" key="3">
    <citation type="submission" date="2016-11" db="EMBL/GenBank/DDBJ databases">
        <authorList>
            <person name="Varghese N."/>
            <person name="Submissions S."/>
        </authorList>
    </citation>
    <scope>NUCLEOTIDE SEQUENCE</scope>
    <source>
        <strain evidence="2">DSM 1682</strain>
    </source>
</reference>
<accession>A0A0X1U717</accession>
<dbReference type="Gene3D" id="1.25.10.10">
    <property type="entry name" value="Leucine-rich Repeat Variant"/>
    <property type="match status" value="1"/>
</dbReference>
<dbReference type="EMBL" id="CP014223">
    <property type="protein sequence ID" value="AMJ40730.1"/>
    <property type="molecule type" value="Genomic_DNA"/>
</dbReference>
<evidence type="ECO:0000313" key="4">
    <source>
        <dbReference type="Proteomes" id="UP000184204"/>
    </source>
</evidence>
<dbReference type="RefSeq" id="WP_066048841.1">
    <property type="nucleotide sequence ID" value="NZ_CP014223.1"/>
</dbReference>
<name>A0A0X1U717_ANAPI</name>
<dbReference type="Proteomes" id="UP000184204">
    <property type="component" value="Unassembled WGS sequence"/>
</dbReference>
<dbReference type="InterPro" id="IPR011989">
    <property type="entry name" value="ARM-like"/>
</dbReference>
<dbReference type="AlphaFoldDB" id="A0A0X1U717"/>
<reference evidence="3" key="2">
    <citation type="submission" date="2016-01" db="EMBL/GenBank/DDBJ databases">
        <authorList>
            <person name="Poehlein A."/>
            <person name="Schlien K."/>
            <person name="Gottschalk G."/>
            <person name="Buckel W."/>
            <person name="Daniel R."/>
        </authorList>
    </citation>
    <scope>NUCLEOTIDE SEQUENCE [LARGE SCALE GENOMIC DNA]</scope>
    <source>
        <strain evidence="3">X2</strain>
    </source>
</reference>
<evidence type="ECO:0000313" key="1">
    <source>
        <dbReference type="EMBL" id="AMJ40730.1"/>
    </source>
</evidence>
<dbReference type="EMBL" id="FQUA01000016">
    <property type="protein sequence ID" value="SHF08345.1"/>
    <property type="molecule type" value="Genomic_DNA"/>
</dbReference>
<dbReference type="Proteomes" id="UP000068026">
    <property type="component" value="Chromosome"/>
</dbReference>
<dbReference type="KEGG" id="cpro:CPRO_11350"/>
<organism evidence="2 4">
    <name type="scientific">Anaerotignum propionicum DSM 1682</name>
    <dbReference type="NCBI Taxonomy" id="991789"/>
    <lineage>
        <taxon>Bacteria</taxon>
        <taxon>Bacillati</taxon>
        <taxon>Bacillota</taxon>
        <taxon>Clostridia</taxon>
        <taxon>Lachnospirales</taxon>
        <taxon>Anaerotignaceae</taxon>
        <taxon>Anaerotignum</taxon>
    </lineage>
</organism>
<evidence type="ECO:0000313" key="2">
    <source>
        <dbReference type="EMBL" id="SHF08345.1"/>
    </source>
</evidence>
<evidence type="ECO:0000313" key="3">
    <source>
        <dbReference type="Proteomes" id="UP000068026"/>
    </source>
</evidence>
<dbReference type="SUPFAM" id="SSF48371">
    <property type="entry name" value="ARM repeat"/>
    <property type="match status" value="1"/>
</dbReference>
<reference evidence="4" key="4">
    <citation type="submission" date="2016-11" db="EMBL/GenBank/DDBJ databases">
        <authorList>
            <person name="Jaros S."/>
            <person name="Januszkiewicz K."/>
            <person name="Wedrychowicz H."/>
        </authorList>
    </citation>
    <scope>NUCLEOTIDE SEQUENCE [LARGE SCALE GENOMIC DNA]</scope>
    <source>
        <strain evidence="4">DSM 1682</strain>
    </source>
</reference>